<evidence type="ECO:0000313" key="5">
    <source>
        <dbReference type="EMBL" id="ROP31216.1"/>
    </source>
</evidence>
<dbReference type="Pfam" id="PF01066">
    <property type="entry name" value="CDP-OH_P_transf"/>
    <property type="match status" value="1"/>
</dbReference>
<evidence type="ECO:0000313" key="6">
    <source>
        <dbReference type="Proteomes" id="UP000271683"/>
    </source>
</evidence>
<keyword evidence="4" id="KW-1133">Transmembrane helix</keyword>
<dbReference type="GO" id="GO:0008654">
    <property type="term" value="P:phospholipid biosynthetic process"/>
    <property type="evidence" value="ECO:0007669"/>
    <property type="project" value="InterPro"/>
</dbReference>
<name>A0A3N1GM78_9ACTN</name>
<feature type="compositionally biased region" description="Gly residues" evidence="3">
    <location>
        <begin position="37"/>
        <end position="50"/>
    </location>
</feature>
<comment type="similarity">
    <text evidence="2">Belongs to the CDP-alcohol phosphatidyltransferase class-I family.</text>
</comment>
<protein>
    <submittedName>
        <fullName evidence="5">Phosphatidylglycerophosphate synthase</fullName>
    </submittedName>
</protein>
<keyword evidence="4" id="KW-0812">Transmembrane</keyword>
<dbReference type="GO" id="GO:0016780">
    <property type="term" value="F:phosphotransferase activity, for other substituted phosphate groups"/>
    <property type="evidence" value="ECO:0007669"/>
    <property type="project" value="InterPro"/>
</dbReference>
<dbReference type="InterPro" id="IPR048254">
    <property type="entry name" value="CDP_ALCOHOL_P_TRANSF_CS"/>
</dbReference>
<accession>A0A3N1GM78</accession>
<feature type="region of interest" description="Disordered" evidence="3">
    <location>
        <begin position="1"/>
        <end position="76"/>
    </location>
</feature>
<dbReference type="AlphaFoldDB" id="A0A3N1GM78"/>
<dbReference type="InterPro" id="IPR043130">
    <property type="entry name" value="CDP-OH_PTrfase_TM_dom"/>
</dbReference>
<comment type="caution">
    <text evidence="5">The sequence shown here is derived from an EMBL/GenBank/DDBJ whole genome shotgun (WGS) entry which is preliminary data.</text>
</comment>
<feature type="transmembrane region" description="Helical" evidence="4">
    <location>
        <begin position="148"/>
        <end position="166"/>
    </location>
</feature>
<dbReference type="Gene3D" id="1.20.120.1760">
    <property type="match status" value="1"/>
</dbReference>
<dbReference type="EMBL" id="RJKL01000001">
    <property type="protein sequence ID" value="ROP31216.1"/>
    <property type="molecule type" value="Genomic_DNA"/>
</dbReference>
<dbReference type="GO" id="GO:0016020">
    <property type="term" value="C:membrane"/>
    <property type="evidence" value="ECO:0007669"/>
    <property type="project" value="InterPro"/>
</dbReference>
<feature type="transmembrane region" description="Helical" evidence="4">
    <location>
        <begin position="257"/>
        <end position="274"/>
    </location>
</feature>
<evidence type="ECO:0000256" key="4">
    <source>
        <dbReference type="SAM" id="Phobius"/>
    </source>
</evidence>
<dbReference type="InterPro" id="IPR000462">
    <property type="entry name" value="CDP-OH_P_trans"/>
</dbReference>
<gene>
    <name evidence="5" type="ORF">EDD30_4107</name>
</gene>
<sequence>MSTPSPTADPRGSAPIPGRGQAAGGSGVSRQNAGQPGDAGGPAGAGGAAPPGGPDPTRVAGGAPPSGGPHATTAPGAAPTAADYYAVNRGGGLFSEAISQRIGARIAVFAHKRRLAPTVLTVANLGLSCLVSFVVVAAAGPVAEDHVWAWPVGLLALVGWQFAYALDCADGQLARVTGQTSPAGGRVDVLCDVAAQVALVAALAATAEAQVPATPAWLLAAFAGTWMVNLVTSVMQTGSQAASMVTSRSLPVRLVKLVRDYGAVIALAGVVLTVAPQASIWVIGAFTLVNGAFLAASIAFSGRESLRG</sequence>
<feature type="compositionally biased region" description="Low complexity" evidence="3">
    <location>
        <begin position="60"/>
        <end position="76"/>
    </location>
</feature>
<proteinExistence type="inferred from homology"/>
<keyword evidence="4" id="KW-0472">Membrane</keyword>
<organism evidence="5 6">
    <name type="scientific">Couchioplanes caeruleus</name>
    <dbReference type="NCBI Taxonomy" id="56438"/>
    <lineage>
        <taxon>Bacteria</taxon>
        <taxon>Bacillati</taxon>
        <taxon>Actinomycetota</taxon>
        <taxon>Actinomycetes</taxon>
        <taxon>Micromonosporales</taxon>
        <taxon>Micromonosporaceae</taxon>
        <taxon>Couchioplanes</taxon>
    </lineage>
</organism>
<dbReference type="PROSITE" id="PS00379">
    <property type="entry name" value="CDP_ALCOHOL_P_TRANSF"/>
    <property type="match status" value="1"/>
</dbReference>
<keyword evidence="1 2" id="KW-0808">Transferase</keyword>
<dbReference type="Proteomes" id="UP000271683">
    <property type="component" value="Unassembled WGS sequence"/>
</dbReference>
<reference evidence="5 6" key="1">
    <citation type="submission" date="2018-11" db="EMBL/GenBank/DDBJ databases">
        <title>Sequencing the genomes of 1000 actinobacteria strains.</title>
        <authorList>
            <person name="Klenk H.-P."/>
        </authorList>
    </citation>
    <scope>NUCLEOTIDE SEQUENCE [LARGE SCALE GENOMIC DNA]</scope>
    <source>
        <strain evidence="5 6">DSM 43634</strain>
    </source>
</reference>
<evidence type="ECO:0000256" key="1">
    <source>
        <dbReference type="ARBA" id="ARBA00022679"/>
    </source>
</evidence>
<evidence type="ECO:0000256" key="2">
    <source>
        <dbReference type="RuleBase" id="RU003750"/>
    </source>
</evidence>
<feature type="transmembrane region" description="Helical" evidence="4">
    <location>
        <begin position="119"/>
        <end position="142"/>
    </location>
</feature>
<evidence type="ECO:0000256" key="3">
    <source>
        <dbReference type="SAM" id="MobiDB-lite"/>
    </source>
</evidence>
<feature type="transmembrane region" description="Helical" evidence="4">
    <location>
        <begin position="280"/>
        <end position="300"/>
    </location>
</feature>